<name>A0A1H9YU95_9FIRM</name>
<reference evidence="1 2" key="1">
    <citation type="submission" date="2016-10" db="EMBL/GenBank/DDBJ databases">
        <authorList>
            <person name="de Groot N.N."/>
        </authorList>
    </citation>
    <scope>NUCLEOTIDE SEQUENCE [LARGE SCALE GENOMIC DNA]</scope>
    <source>
        <strain evidence="1 2">DSM 18979</strain>
    </source>
</reference>
<keyword evidence="2" id="KW-1185">Reference proteome</keyword>
<protein>
    <recommendedName>
        <fullName evidence="3">HMA domain-containing protein</fullName>
    </recommendedName>
</protein>
<dbReference type="RefSeq" id="WP_090438510.1">
    <property type="nucleotide sequence ID" value="NZ_FOHU01000001.1"/>
</dbReference>
<organism evidence="1 2">
    <name type="scientific">Natronincola peptidivorans</name>
    <dbReference type="NCBI Taxonomy" id="426128"/>
    <lineage>
        <taxon>Bacteria</taxon>
        <taxon>Bacillati</taxon>
        <taxon>Bacillota</taxon>
        <taxon>Clostridia</taxon>
        <taxon>Peptostreptococcales</taxon>
        <taxon>Natronincolaceae</taxon>
        <taxon>Natronincola</taxon>
    </lineage>
</organism>
<evidence type="ECO:0000313" key="1">
    <source>
        <dbReference type="EMBL" id="SES72738.1"/>
    </source>
</evidence>
<dbReference type="AlphaFoldDB" id="A0A1H9YU95"/>
<dbReference type="InterPro" id="IPR036163">
    <property type="entry name" value="HMA_dom_sf"/>
</dbReference>
<dbReference type="OrthoDB" id="1954860at2"/>
<dbReference type="STRING" id="426128.SAMN05660297_00410"/>
<dbReference type="GO" id="GO:0046872">
    <property type="term" value="F:metal ion binding"/>
    <property type="evidence" value="ECO:0007669"/>
    <property type="project" value="InterPro"/>
</dbReference>
<sequence>MSQYKCQFKEVAEKQQKNMFHPSVPPKYDALLKEYQENLATNAVITLSMTILNLKTKEDYESIAVVLRSIEGVKDIGAFQEKKISVSYNQHQTSLEDIVYQISRLGYRYINRF</sequence>
<evidence type="ECO:0008006" key="3">
    <source>
        <dbReference type="Google" id="ProtNLM"/>
    </source>
</evidence>
<evidence type="ECO:0000313" key="2">
    <source>
        <dbReference type="Proteomes" id="UP000199568"/>
    </source>
</evidence>
<accession>A0A1H9YU95</accession>
<gene>
    <name evidence="1" type="ORF">SAMN05660297_00410</name>
</gene>
<dbReference type="SUPFAM" id="SSF55008">
    <property type="entry name" value="HMA, heavy metal-associated domain"/>
    <property type="match status" value="1"/>
</dbReference>
<dbReference type="Proteomes" id="UP000199568">
    <property type="component" value="Unassembled WGS sequence"/>
</dbReference>
<dbReference type="EMBL" id="FOHU01000001">
    <property type="protein sequence ID" value="SES72738.1"/>
    <property type="molecule type" value="Genomic_DNA"/>
</dbReference>
<proteinExistence type="predicted"/>